<gene>
    <name evidence="7" type="ORF">SO802_022049</name>
</gene>
<dbReference type="AlphaFoldDB" id="A0AAW2CI06"/>
<dbReference type="InterPro" id="IPR034741">
    <property type="entry name" value="Terpene_cyclase-like_1_C"/>
</dbReference>
<dbReference type="InterPro" id="IPR008930">
    <property type="entry name" value="Terpenoid_cyclase/PrenylTrfase"/>
</dbReference>
<evidence type="ECO:0000313" key="8">
    <source>
        <dbReference type="Proteomes" id="UP001459277"/>
    </source>
</evidence>
<dbReference type="InterPro" id="IPR036965">
    <property type="entry name" value="Terpene_synth_N_sf"/>
</dbReference>
<evidence type="ECO:0000256" key="3">
    <source>
        <dbReference type="ARBA" id="ARBA00022842"/>
    </source>
</evidence>
<keyword evidence="2" id="KW-0479">Metal-binding</keyword>
<dbReference type="InterPro" id="IPR009902">
    <property type="entry name" value="DUF1442"/>
</dbReference>
<protein>
    <recommendedName>
        <fullName evidence="9">(+)-delta-cadinene synthase</fullName>
    </recommendedName>
</protein>
<evidence type="ECO:0000256" key="1">
    <source>
        <dbReference type="ARBA" id="ARBA00001946"/>
    </source>
</evidence>
<feature type="domain" description="Terpene synthase metal-binding" evidence="6">
    <location>
        <begin position="474"/>
        <end position="616"/>
    </location>
</feature>
<dbReference type="CDD" id="cd00684">
    <property type="entry name" value="Terpene_cyclase_plant_C1"/>
    <property type="match status" value="1"/>
</dbReference>
<name>A0AAW2CI06_9ROSI</name>
<dbReference type="SFLD" id="SFLDG01019">
    <property type="entry name" value="Terpene_Cyclase_Like_1_C_Termi"/>
    <property type="match status" value="1"/>
</dbReference>
<dbReference type="FunFam" id="1.50.10.130:FF:000001">
    <property type="entry name" value="Isoprene synthase, chloroplastic"/>
    <property type="match status" value="1"/>
</dbReference>
<accession>A0AAW2CI06</accession>
<comment type="cofactor">
    <cofactor evidence="1">
        <name>Mg(2+)</name>
        <dbReference type="ChEBI" id="CHEBI:18420"/>
    </cofactor>
</comment>
<evidence type="ECO:0008006" key="9">
    <source>
        <dbReference type="Google" id="ProtNLM"/>
    </source>
</evidence>
<dbReference type="Gene3D" id="1.10.600.10">
    <property type="entry name" value="Farnesyl Diphosphate Synthase"/>
    <property type="match status" value="1"/>
</dbReference>
<feature type="domain" description="Terpene synthase N-terminal" evidence="5">
    <location>
        <begin position="263"/>
        <end position="417"/>
    </location>
</feature>
<dbReference type="Pfam" id="PF07279">
    <property type="entry name" value="DUF1442"/>
    <property type="match status" value="1"/>
</dbReference>
<dbReference type="GO" id="GO:0016102">
    <property type="term" value="P:diterpenoid biosynthetic process"/>
    <property type="evidence" value="ECO:0007669"/>
    <property type="project" value="InterPro"/>
</dbReference>
<dbReference type="Pfam" id="PF03936">
    <property type="entry name" value="Terpene_synth_C"/>
    <property type="match status" value="1"/>
</dbReference>
<dbReference type="Gene3D" id="3.40.50.150">
    <property type="entry name" value="Vaccinia Virus protein VP39"/>
    <property type="match status" value="1"/>
</dbReference>
<evidence type="ECO:0000256" key="2">
    <source>
        <dbReference type="ARBA" id="ARBA00022723"/>
    </source>
</evidence>
<evidence type="ECO:0000313" key="7">
    <source>
        <dbReference type="EMBL" id="KAK9997363.1"/>
    </source>
</evidence>
<dbReference type="InterPro" id="IPR008949">
    <property type="entry name" value="Isoprenoid_synthase_dom_sf"/>
</dbReference>
<keyword evidence="3" id="KW-0460">Magnesium</keyword>
<dbReference type="InterPro" id="IPR001906">
    <property type="entry name" value="Terpene_synth_N"/>
</dbReference>
<dbReference type="EMBL" id="JAZDWU010000007">
    <property type="protein sequence ID" value="KAK9997363.1"/>
    <property type="molecule type" value="Genomic_DNA"/>
</dbReference>
<dbReference type="PANTHER" id="PTHR31225">
    <property type="entry name" value="OS04G0344100 PROTEIN-RELATED"/>
    <property type="match status" value="1"/>
</dbReference>
<dbReference type="InterPro" id="IPR050148">
    <property type="entry name" value="Terpene_synthase-like"/>
</dbReference>
<dbReference type="GO" id="GO:0000287">
    <property type="term" value="F:magnesium ion binding"/>
    <property type="evidence" value="ECO:0007669"/>
    <property type="project" value="InterPro"/>
</dbReference>
<dbReference type="Proteomes" id="UP001459277">
    <property type="component" value="Unassembled WGS sequence"/>
</dbReference>
<dbReference type="InterPro" id="IPR044814">
    <property type="entry name" value="Terpene_cyclase_plant_C1"/>
</dbReference>
<reference evidence="7 8" key="1">
    <citation type="submission" date="2024-01" db="EMBL/GenBank/DDBJ databases">
        <title>A telomere-to-telomere, gap-free genome of sweet tea (Lithocarpus litseifolius).</title>
        <authorList>
            <person name="Zhou J."/>
        </authorList>
    </citation>
    <scope>NUCLEOTIDE SEQUENCE [LARGE SCALE GENOMIC DNA]</scope>
    <source>
        <strain evidence="7">Zhou-2022a</strain>
        <tissue evidence="7">Leaf</tissue>
    </source>
</reference>
<evidence type="ECO:0000259" key="5">
    <source>
        <dbReference type="Pfam" id="PF01397"/>
    </source>
</evidence>
<evidence type="ECO:0000259" key="6">
    <source>
        <dbReference type="Pfam" id="PF03936"/>
    </source>
</evidence>
<organism evidence="7 8">
    <name type="scientific">Lithocarpus litseifolius</name>
    <dbReference type="NCBI Taxonomy" id="425828"/>
    <lineage>
        <taxon>Eukaryota</taxon>
        <taxon>Viridiplantae</taxon>
        <taxon>Streptophyta</taxon>
        <taxon>Embryophyta</taxon>
        <taxon>Tracheophyta</taxon>
        <taxon>Spermatophyta</taxon>
        <taxon>Magnoliopsida</taxon>
        <taxon>eudicotyledons</taxon>
        <taxon>Gunneridae</taxon>
        <taxon>Pentapetalae</taxon>
        <taxon>rosids</taxon>
        <taxon>fabids</taxon>
        <taxon>Fagales</taxon>
        <taxon>Fagaceae</taxon>
        <taxon>Lithocarpus</taxon>
    </lineage>
</organism>
<dbReference type="SUPFAM" id="SSF48239">
    <property type="entry name" value="Terpenoid cyclases/Protein prenyltransferases"/>
    <property type="match status" value="1"/>
</dbReference>
<sequence>MVQITSDGITPLTIALVVAAKQIGGLLICIGHEDHIEKRKVLFMKNSLENVIKFIYGNPCEVIKQYKNIDFAVIDCKFQDHLKIFKTINLNPSGSTMFVNNFHHKKDGISFAEVVQGKNCRVKSVTLPSHRGHSIEQCHLLREAHPSQVEEIATSHRIAGSERRLPPLAIGSERRSPLGSSHWIGEEIATSHCQIGRSQARRLVRSSCPVQFRPPTAPPPCRCSAVAAVCSQRSGAPSSASVLHCSLRPSLGSLEVEDIHFRKVREVEELKDEVRNELFATGNLSQQLGLIDALQRLGVAYHFEREIQEALEQIYTTFNDKIDVDDLYKVSLSFRLLRQEGFKVSCDVFKKFKDEDGQFKESLTSNVEGMLAFYEATHLSMHGEDILDEALEFTTTHLKSTASLIGNPLAAQINWALKWPLHKGIPRLEARRYISFYEQDASHNKVLLKLSILDFNLVQSLHKEELSYITRWWKDLDFATKLPFARDRIVECYFWIVSVYFEPQYSLARKILTKAISMTSVLDDIYDAYGTLEELEPFTEAIERWDISCIDQLPEYMQICCHALFDLFEAIENELAKKERSYRVSYAKDAMKRLVRAYFDEAKWFYQNYIPTMEEICMLHLQALVYQCSQLSLSLAWVTLLQKRHSIGPSATPRLLQLHP</sequence>
<keyword evidence="4" id="KW-0456">Lyase</keyword>
<dbReference type="PANTHER" id="PTHR31225:SF251">
    <property type="entry name" value="(-)-GERMACRENE D SYNTHASE-LIKE ISOFORM X2"/>
    <property type="match status" value="1"/>
</dbReference>
<dbReference type="SUPFAM" id="SSF48576">
    <property type="entry name" value="Terpenoid synthases"/>
    <property type="match status" value="1"/>
</dbReference>
<dbReference type="InterPro" id="IPR005630">
    <property type="entry name" value="Terpene_synthase_metal-bd"/>
</dbReference>
<dbReference type="Pfam" id="PF01397">
    <property type="entry name" value="Terpene_synth"/>
    <property type="match status" value="1"/>
</dbReference>
<proteinExistence type="predicted"/>
<dbReference type="InterPro" id="IPR029063">
    <property type="entry name" value="SAM-dependent_MTases_sf"/>
</dbReference>
<dbReference type="GO" id="GO:0010333">
    <property type="term" value="F:terpene synthase activity"/>
    <property type="evidence" value="ECO:0007669"/>
    <property type="project" value="InterPro"/>
</dbReference>
<evidence type="ECO:0000256" key="4">
    <source>
        <dbReference type="ARBA" id="ARBA00023239"/>
    </source>
</evidence>
<comment type="caution">
    <text evidence="7">The sequence shown here is derived from an EMBL/GenBank/DDBJ whole genome shotgun (WGS) entry which is preliminary data.</text>
</comment>
<dbReference type="SFLD" id="SFLDS00005">
    <property type="entry name" value="Isoprenoid_Synthase_Type_I"/>
    <property type="match status" value="1"/>
</dbReference>
<keyword evidence="8" id="KW-1185">Reference proteome</keyword>
<dbReference type="Gene3D" id="1.50.10.130">
    <property type="entry name" value="Terpene synthase, N-terminal domain"/>
    <property type="match status" value="1"/>
</dbReference>